<keyword evidence="1" id="KW-0732">Signal</keyword>
<reference evidence="2" key="1">
    <citation type="submission" date="2020-09" db="EMBL/GenBank/DDBJ databases">
        <title>Iningainema tapete sp. nov. (Scytonemataceae, Cyanobacteria) from greenhouses in central Florida (USA) produces two types of nodularin with biosynthetic potential for microcystin-LR and anabaenopeptins.</title>
        <authorList>
            <person name="Berthold D.E."/>
            <person name="Lefler F.W."/>
            <person name="Huang I.-S."/>
            <person name="Abdulla H."/>
            <person name="Zimba P.V."/>
            <person name="Laughinghouse H.D. IV."/>
        </authorList>
    </citation>
    <scope>NUCLEOTIDE SEQUENCE</scope>
    <source>
        <strain evidence="2">BLCCT55</strain>
    </source>
</reference>
<protein>
    <submittedName>
        <fullName evidence="2">DUF2808 domain-containing protein</fullName>
    </submittedName>
</protein>
<dbReference type="Proteomes" id="UP000629098">
    <property type="component" value="Unassembled WGS sequence"/>
</dbReference>
<proteinExistence type="predicted"/>
<sequence>MKKTLIYAGAALALATAVLIPSSYASARSNDGRVPHIDGNMQFPPNRSRIVRHTVRLHVPQNSKAVTQLLINVPNNLTVSNDIKDIDVADENEQKINTNVSINSRTILLAFPEPVAPNTKFNIDLNNVKRSILGNGSVYRFWAKESGSDAEIPIGVAQFRIY</sequence>
<comment type="caution">
    <text evidence="2">The sequence shown here is derived from an EMBL/GenBank/DDBJ whole genome shotgun (WGS) entry which is preliminary data.</text>
</comment>
<dbReference type="EMBL" id="JACXAE010000034">
    <property type="protein sequence ID" value="MBD2772094.1"/>
    <property type="molecule type" value="Genomic_DNA"/>
</dbReference>
<feature type="signal peptide" evidence="1">
    <location>
        <begin position="1"/>
        <end position="27"/>
    </location>
</feature>
<organism evidence="2 3">
    <name type="scientific">Iningainema tapete BLCC-T55</name>
    <dbReference type="NCBI Taxonomy" id="2748662"/>
    <lineage>
        <taxon>Bacteria</taxon>
        <taxon>Bacillati</taxon>
        <taxon>Cyanobacteriota</taxon>
        <taxon>Cyanophyceae</taxon>
        <taxon>Nostocales</taxon>
        <taxon>Scytonemataceae</taxon>
        <taxon>Iningainema tapete</taxon>
    </lineage>
</organism>
<gene>
    <name evidence="2" type="ORF">ICL16_08355</name>
</gene>
<dbReference type="Pfam" id="PF10989">
    <property type="entry name" value="DUF2808"/>
    <property type="match status" value="1"/>
</dbReference>
<feature type="chain" id="PRO_5035268776" evidence="1">
    <location>
        <begin position="28"/>
        <end position="162"/>
    </location>
</feature>
<evidence type="ECO:0000313" key="3">
    <source>
        <dbReference type="Proteomes" id="UP000629098"/>
    </source>
</evidence>
<keyword evidence="3" id="KW-1185">Reference proteome</keyword>
<name>A0A8J7C4U4_9CYAN</name>
<dbReference type="RefSeq" id="WP_190826379.1">
    <property type="nucleotide sequence ID" value="NZ_CAWPPI010000034.1"/>
</dbReference>
<evidence type="ECO:0000256" key="1">
    <source>
        <dbReference type="SAM" id="SignalP"/>
    </source>
</evidence>
<dbReference type="InterPro" id="IPR021256">
    <property type="entry name" value="DUF2808"/>
</dbReference>
<dbReference type="AlphaFoldDB" id="A0A8J7C4U4"/>
<evidence type="ECO:0000313" key="2">
    <source>
        <dbReference type="EMBL" id="MBD2772094.1"/>
    </source>
</evidence>
<accession>A0A8J7C4U4</accession>